<sequence length="151" mass="16530">MSAAANSPPTLYIIYNAKSTLLGKLNYVYRKTTCPDPAARPACAACELTHGPSLRLTESLEWKSTKAHILHANIVQAHTDELPEALSQWMRQQGVSIPAVIVEPAQPSSGFQVLLTSEALAQVRFDHRAFLRLLHRRANEEGVTGMAVSLV</sequence>
<dbReference type="EMBL" id="QUQM01000007">
    <property type="protein sequence ID" value="KAA8645258.1"/>
    <property type="molecule type" value="Genomic_DNA"/>
</dbReference>
<dbReference type="OrthoDB" id="4269at2759"/>
<comment type="caution">
    <text evidence="1">The sequence shown here is derived from an EMBL/GenBank/DDBJ whole genome shotgun (WGS) entry which is preliminary data.</text>
</comment>
<evidence type="ECO:0000313" key="1">
    <source>
        <dbReference type="EMBL" id="KAA8645258.1"/>
    </source>
</evidence>
<accession>A0A5M9ME55</accession>
<organism evidence="1 2">
    <name type="scientific">Aspergillus tanneri</name>
    <dbReference type="NCBI Taxonomy" id="1220188"/>
    <lineage>
        <taxon>Eukaryota</taxon>
        <taxon>Fungi</taxon>
        <taxon>Dikarya</taxon>
        <taxon>Ascomycota</taxon>
        <taxon>Pezizomycotina</taxon>
        <taxon>Eurotiomycetes</taxon>
        <taxon>Eurotiomycetidae</taxon>
        <taxon>Eurotiales</taxon>
        <taxon>Aspergillaceae</taxon>
        <taxon>Aspergillus</taxon>
        <taxon>Aspergillus subgen. Circumdati</taxon>
    </lineage>
</organism>
<protein>
    <submittedName>
        <fullName evidence="1">Uncharacterized protein</fullName>
    </submittedName>
</protein>
<reference evidence="1 2" key="1">
    <citation type="submission" date="2019-08" db="EMBL/GenBank/DDBJ databases">
        <title>The genome sequence of a newly discovered highly antifungal drug resistant Aspergillus species, Aspergillus tanneri NIH 1004.</title>
        <authorList>
            <person name="Mounaud S."/>
            <person name="Singh I."/>
            <person name="Joardar V."/>
            <person name="Pakala S."/>
            <person name="Pakala S."/>
            <person name="Venepally P."/>
            <person name="Chung J.K."/>
            <person name="Losada L."/>
            <person name="Nierman W.C."/>
        </authorList>
    </citation>
    <scope>NUCLEOTIDE SEQUENCE [LARGE SCALE GENOMIC DNA]</scope>
    <source>
        <strain evidence="1 2">NIH1004</strain>
    </source>
</reference>
<evidence type="ECO:0000313" key="2">
    <source>
        <dbReference type="Proteomes" id="UP000324241"/>
    </source>
</evidence>
<dbReference type="AlphaFoldDB" id="A0A5M9ME55"/>
<dbReference type="VEuPathDB" id="FungiDB:EYZ11_007786"/>
<dbReference type="RefSeq" id="XP_033424619.1">
    <property type="nucleotide sequence ID" value="XM_033571304.1"/>
</dbReference>
<name>A0A5M9ME55_9EURO</name>
<gene>
    <name evidence="1" type="ORF">ATNIH1004_006677</name>
</gene>
<dbReference type="Proteomes" id="UP000324241">
    <property type="component" value="Unassembled WGS sequence"/>
</dbReference>
<dbReference type="GeneID" id="54329379"/>
<proteinExistence type="predicted"/>